<protein>
    <submittedName>
        <fullName evidence="1">Carbohydrate esterase family 16 protein</fullName>
    </submittedName>
</protein>
<dbReference type="InterPro" id="IPR036514">
    <property type="entry name" value="SGNH_hydro_sf"/>
</dbReference>
<dbReference type="EMBL" id="ML993596">
    <property type="protein sequence ID" value="KAF2166579.1"/>
    <property type="molecule type" value="Genomic_DNA"/>
</dbReference>
<evidence type="ECO:0000313" key="2">
    <source>
        <dbReference type="Proteomes" id="UP000799537"/>
    </source>
</evidence>
<gene>
    <name evidence="1" type="ORF">M409DRAFT_54913</name>
</gene>
<dbReference type="OrthoDB" id="1600564at2759"/>
<dbReference type="GO" id="GO:0016788">
    <property type="term" value="F:hydrolase activity, acting on ester bonds"/>
    <property type="evidence" value="ECO:0007669"/>
    <property type="project" value="InterPro"/>
</dbReference>
<dbReference type="AlphaFoldDB" id="A0A6A6CLI1"/>
<dbReference type="InterPro" id="IPR001087">
    <property type="entry name" value="GDSL"/>
</dbReference>
<sequence length="246" mass="27427">MLKLLGICSSSTSTGDVNWVDVVAASASSCGTITYNYAMGANTVNASRAHAGVFGVAGPVIDMVAQEKEFAKNDEPWDSDNSIFIHWFGINDVAIQVWSGRNLNDSEAILRPDVDDYFRLLERQHDLGARHFVTILMPPIYRAPVFNYGFSPEAVEIKNLTDYWNAYLQEEREKFLARYPNTTAVMFDPEPSFTQILDNPHDYGLPARKAKHGAPAMWHDFIHPGIDIQKAVGTELCGVLQATWPC</sequence>
<dbReference type="RefSeq" id="XP_033667468.1">
    <property type="nucleotide sequence ID" value="XM_033812866.1"/>
</dbReference>
<dbReference type="SUPFAM" id="SSF52266">
    <property type="entry name" value="SGNH hydrolase"/>
    <property type="match status" value="1"/>
</dbReference>
<dbReference type="Gene3D" id="3.40.50.1110">
    <property type="entry name" value="SGNH hydrolase"/>
    <property type="match status" value="1"/>
</dbReference>
<organism evidence="1 2">
    <name type="scientific">Zasmidium cellare ATCC 36951</name>
    <dbReference type="NCBI Taxonomy" id="1080233"/>
    <lineage>
        <taxon>Eukaryota</taxon>
        <taxon>Fungi</taxon>
        <taxon>Dikarya</taxon>
        <taxon>Ascomycota</taxon>
        <taxon>Pezizomycotina</taxon>
        <taxon>Dothideomycetes</taxon>
        <taxon>Dothideomycetidae</taxon>
        <taxon>Mycosphaerellales</taxon>
        <taxon>Mycosphaerellaceae</taxon>
        <taxon>Zasmidium</taxon>
    </lineage>
</organism>
<dbReference type="GeneID" id="54566138"/>
<keyword evidence="2" id="KW-1185">Reference proteome</keyword>
<evidence type="ECO:0000313" key="1">
    <source>
        <dbReference type="EMBL" id="KAF2166579.1"/>
    </source>
</evidence>
<dbReference type="Proteomes" id="UP000799537">
    <property type="component" value="Unassembled WGS sequence"/>
</dbReference>
<reference evidence="1" key="1">
    <citation type="journal article" date="2020" name="Stud. Mycol.">
        <title>101 Dothideomycetes genomes: a test case for predicting lifestyles and emergence of pathogens.</title>
        <authorList>
            <person name="Haridas S."/>
            <person name="Albert R."/>
            <person name="Binder M."/>
            <person name="Bloem J."/>
            <person name="Labutti K."/>
            <person name="Salamov A."/>
            <person name="Andreopoulos B."/>
            <person name="Baker S."/>
            <person name="Barry K."/>
            <person name="Bills G."/>
            <person name="Bluhm B."/>
            <person name="Cannon C."/>
            <person name="Castanera R."/>
            <person name="Culley D."/>
            <person name="Daum C."/>
            <person name="Ezra D."/>
            <person name="Gonzalez J."/>
            <person name="Henrissat B."/>
            <person name="Kuo A."/>
            <person name="Liang C."/>
            <person name="Lipzen A."/>
            <person name="Lutzoni F."/>
            <person name="Magnuson J."/>
            <person name="Mondo S."/>
            <person name="Nolan M."/>
            <person name="Ohm R."/>
            <person name="Pangilinan J."/>
            <person name="Park H.-J."/>
            <person name="Ramirez L."/>
            <person name="Alfaro M."/>
            <person name="Sun H."/>
            <person name="Tritt A."/>
            <person name="Yoshinaga Y."/>
            <person name="Zwiers L.-H."/>
            <person name="Turgeon B."/>
            <person name="Goodwin S."/>
            <person name="Spatafora J."/>
            <person name="Crous P."/>
            <person name="Grigoriev I."/>
        </authorList>
    </citation>
    <scope>NUCLEOTIDE SEQUENCE</scope>
    <source>
        <strain evidence="1">ATCC 36951</strain>
    </source>
</reference>
<accession>A0A6A6CLI1</accession>
<dbReference type="Pfam" id="PF00657">
    <property type="entry name" value="Lipase_GDSL"/>
    <property type="match status" value="1"/>
</dbReference>
<name>A0A6A6CLI1_ZASCE</name>
<proteinExistence type="predicted"/>